<gene>
    <name evidence="1" type="ORF">UFOVP744_46</name>
</gene>
<organism evidence="1">
    <name type="scientific">uncultured Caudovirales phage</name>
    <dbReference type="NCBI Taxonomy" id="2100421"/>
    <lineage>
        <taxon>Viruses</taxon>
        <taxon>Duplodnaviria</taxon>
        <taxon>Heunggongvirae</taxon>
        <taxon>Uroviricota</taxon>
        <taxon>Caudoviricetes</taxon>
        <taxon>Peduoviridae</taxon>
        <taxon>Maltschvirus</taxon>
        <taxon>Maltschvirus maltsch</taxon>
    </lineage>
</organism>
<evidence type="ECO:0000313" key="1">
    <source>
        <dbReference type="EMBL" id="CAB5224932.1"/>
    </source>
</evidence>
<dbReference type="EMBL" id="LR798338">
    <property type="protein sequence ID" value="CAB5224932.1"/>
    <property type="molecule type" value="Genomic_DNA"/>
</dbReference>
<reference evidence="1" key="1">
    <citation type="submission" date="2020-05" db="EMBL/GenBank/DDBJ databases">
        <authorList>
            <person name="Chiriac C."/>
            <person name="Salcher M."/>
            <person name="Ghai R."/>
            <person name="Kavagutti S V."/>
        </authorList>
    </citation>
    <scope>NUCLEOTIDE SEQUENCE</scope>
</reference>
<name>A0A6J7X358_9CAUD</name>
<sequence>MSKLSDFDLDLSVGQAGERLVEGLLTGNKTIEVKTDLKWKNTNNIYIETECWSHNNQSWYASGLSATKAEYWAFVLEGVVLIVPTSVLRRAVELYGEEITCDIEPNPSKGYLVQPGYVLWVTKELSK</sequence>
<proteinExistence type="predicted"/>
<protein>
    <submittedName>
        <fullName evidence="1">Uncharacterized protein</fullName>
    </submittedName>
</protein>
<accession>A0A6J7X358</accession>